<evidence type="ECO:0000256" key="12">
    <source>
        <dbReference type="ARBA" id="ARBA00071987"/>
    </source>
</evidence>
<name>A0A4X2K5T1_VOMUR</name>
<keyword evidence="6" id="KW-0564">Palmitate</keyword>
<dbReference type="InterPro" id="IPR042474">
    <property type="entry name" value="A33"/>
</dbReference>
<keyword evidence="2 15" id="KW-0812">Transmembrane</keyword>
<keyword evidence="8" id="KW-0325">Glycoprotein</keyword>
<dbReference type="RefSeq" id="XP_027724444.1">
    <property type="nucleotide sequence ID" value="XM_027868643.1"/>
</dbReference>
<dbReference type="AlphaFoldDB" id="A0A4X2K5T1"/>
<keyword evidence="4 15" id="KW-1133">Transmembrane helix</keyword>
<evidence type="ECO:0000256" key="6">
    <source>
        <dbReference type="ARBA" id="ARBA00023139"/>
    </source>
</evidence>
<evidence type="ECO:0000259" key="17">
    <source>
        <dbReference type="PROSITE" id="PS50835"/>
    </source>
</evidence>
<evidence type="ECO:0000256" key="16">
    <source>
        <dbReference type="SAM" id="SignalP"/>
    </source>
</evidence>
<dbReference type="STRING" id="29139.ENSVURP00010004577"/>
<evidence type="ECO:0000313" key="19">
    <source>
        <dbReference type="Proteomes" id="UP000314987"/>
    </source>
</evidence>
<dbReference type="OMA" id="TEMSGYY"/>
<dbReference type="CTD" id="10223"/>
<proteinExistence type="predicted"/>
<evidence type="ECO:0000256" key="2">
    <source>
        <dbReference type="ARBA" id="ARBA00022692"/>
    </source>
</evidence>
<dbReference type="InterPro" id="IPR036179">
    <property type="entry name" value="Ig-like_dom_sf"/>
</dbReference>
<accession>A0A4X2K5T1</accession>
<sequence length="314" mass="35066">MVGKMRPLFFILSALWGTAYTISVQTPTKVLRVAQGKGATLPCLYDTTVAGRSGFIQWDKPLTDPPSQVLVWSFSSQQYNFGNQYTNRVNLSGNYQTNDASITISQLTMDDNGTYECLLMLDGDLTGNRQARMDLIVLVPPSVPECSIEGETIYGNNIQLKCHSKNGSPTPQYSWKSFDIEYKERPLSPPATGNNLLLKNISHDTSGYYICTSTNEIGTAFCNITVAVRLPSMNIALYAGIAGGVVAAFIIIGIIVYCCCCRNEKEKDSERPDREDYQEPPEQMREIHRRDDNEEDRNQDRRSSGWDSPVPSSR</sequence>
<dbReference type="GO" id="GO:0005886">
    <property type="term" value="C:plasma membrane"/>
    <property type="evidence" value="ECO:0007669"/>
    <property type="project" value="InterPro"/>
</dbReference>
<protein>
    <recommendedName>
        <fullName evidence="12">Cell surface A33 antigen</fullName>
    </recommendedName>
    <alternativeName>
        <fullName evidence="13">Glycoprotein A33</fullName>
    </alternativeName>
</protein>
<feature type="domain" description="Ig-like" evidence="17">
    <location>
        <begin position="141"/>
        <end position="227"/>
    </location>
</feature>
<keyword evidence="10" id="KW-0393">Immunoglobulin domain</keyword>
<keyword evidence="3 16" id="KW-0732">Signal</keyword>
<feature type="signal peptide" evidence="16">
    <location>
        <begin position="1"/>
        <end position="21"/>
    </location>
</feature>
<evidence type="ECO:0000256" key="4">
    <source>
        <dbReference type="ARBA" id="ARBA00022989"/>
    </source>
</evidence>
<evidence type="ECO:0000313" key="18">
    <source>
        <dbReference type="Ensembl" id="ENSVURP00010004577.1"/>
    </source>
</evidence>
<evidence type="ECO:0000256" key="13">
    <source>
        <dbReference type="ARBA" id="ARBA00083830"/>
    </source>
</evidence>
<evidence type="ECO:0000256" key="3">
    <source>
        <dbReference type="ARBA" id="ARBA00022729"/>
    </source>
</evidence>
<evidence type="ECO:0000256" key="14">
    <source>
        <dbReference type="SAM" id="MobiDB-lite"/>
    </source>
</evidence>
<dbReference type="Pfam" id="PF07686">
    <property type="entry name" value="V-set"/>
    <property type="match status" value="1"/>
</dbReference>
<feature type="region of interest" description="Disordered" evidence="14">
    <location>
        <begin position="266"/>
        <end position="314"/>
    </location>
</feature>
<dbReference type="Pfam" id="PF13927">
    <property type="entry name" value="Ig_3"/>
    <property type="match status" value="1"/>
</dbReference>
<keyword evidence="9" id="KW-0449">Lipoprotein</keyword>
<dbReference type="SMART" id="SM00409">
    <property type="entry name" value="IG"/>
    <property type="match status" value="2"/>
</dbReference>
<feature type="compositionally biased region" description="Basic and acidic residues" evidence="14">
    <location>
        <begin position="266"/>
        <end position="304"/>
    </location>
</feature>
<evidence type="ECO:0000256" key="15">
    <source>
        <dbReference type="SAM" id="Phobius"/>
    </source>
</evidence>
<keyword evidence="7" id="KW-1015">Disulfide bond</keyword>
<feature type="transmembrane region" description="Helical" evidence="15">
    <location>
        <begin position="235"/>
        <end position="260"/>
    </location>
</feature>
<comment type="subcellular location">
    <subcellularLocation>
        <location evidence="1">Membrane</location>
        <topology evidence="1">Single-pass type I membrane protein</topology>
    </subcellularLocation>
</comment>
<evidence type="ECO:0000256" key="8">
    <source>
        <dbReference type="ARBA" id="ARBA00023180"/>
    </source>
</evidence>
<reference evidence="18" key="3">
    <citation type="submission" date="2025-09" db="UniProtKB">
        <authorList>
            <consortium name="Ensembl"/>
        </authorList>
    </citation>
    <scope>IDENTIFICATION</scope>
</reference>
<dbReference type="PANTHER" id="PTHR44969:SF1">
    <property type="entry name" value="CELL SURFACE A33 ANTIGEN"/>
    <property type="match status" value="1"/>
</dbReference>
<dbReference type="Proteomes" id="UP000314987">
    <property type="component" value="Unassembled WGS sequence"/>
</dbReference>
<dbReference type="InterPro" id="IPR013783">
    <property type="entry name" value="Ig-like_fold"/>
</dbReference>
<dbReference type="InterPro" id="IPR007110">
    <property type="entry name" value="Ig-like_dom"/>
</dbReference>
<evidence type="ECO:0000256" key="10">
    <source>
        <dbReference type="ARBA" id="ARBA00023319"/>
    </source>
</evidence>
<evidence type="ECO:0000256" key="5">
    <source>
        <dbReference type="ARBA" id="ARBA00023136"/>
    </source>
</evidence>
<dbReference type="SMART" id="SM00408">
    <property type="entry name" value="IGc2"/>
    <property type="match status" value="1"/>
</dbReference>
<dbReference type="Gene3D" id="2.60.40.10">
    <property type="entry name" value="Immunoglobulins"/>
    <property type="match status" value="2"/>
</dbReference>
<reference evidence="19" key="1">
    <citation type="submission" date="2018-12" db="EMBL/GenBank/DDBJ databases">
        <authorList>
            <person name="Yazar S."/>
        </authorList>
    </citation>
    <scope>NUCLEOTIDE SEQUENCE [LARGE SCALE GENOMIC DNA]</scope>
</reference>
<keyword evidence="5 15" id="KW-0472">Membrane</keyword>
<feature type="chain" id="PRO_5021223540" description="Cell surface A33 antigen" evidence="16">
    <location>
        <begin position="22"/>
        <end position="314"/>
    </location>
</feature>
<keyword evidence="19" id="KW-1185">Reference proteome</keyword>
<comment type="function">
    <text evidence="11">May play a role in cell-cell recognition and signaling.</text>
</comment>
<dbReference type="PROSITE" id="PS50835">
    <property type="entry name" value="IG_LIKE"/>
    <property type="match status" value="2"/>
</dbReference>
<evidence type="ECO:0000256" key="9">
    <source>
        <dbReference type="ARBA" id="ARBA00023288"/>
    </source>
</evidence>
<dbReference type="SMART" id="SM00406">
    <property type="entry name" value="IGv"/>
    <property type="match status" value="1"/>
</dbReference>
<dbReference type="FunFam" id="2.60.40.10:FF:001969">
    <property type="entry name" value="Cell surface A33 antigen"/>
    <property type="match status" value="1"/>
</dbReference>
<evidence type="ECO:0000256" key="7">
    <source>
        <dbReference type="ARBA" id="ARBA00023157"/>
    </source>
</evidence>
<dbReference type="GeneTree" id="ENSGT00940000160248"/>
<dbReference type="InterPro" id="IPR003599">
    <property type="entry name" value="Ig_sub"/>
</dbReference>
<feature type="domain" description="Ig-like" evidence="17">
    <location>
        <begin position="7"/>
        <end position="117"/>
    </location>
</feature>
<evidence type="ECO:0000256" key="1">
    <source>
        <dbReference type="ARBA" id="ARBA00004479"/>
    </source>
</evidence>
<dbReference type="SUPFAM" id="SSF48726">
    <property type="entry name" value="Immunoglobulin"/>
    <property type="match status" value="2"/>
</dbReference>
<dbReference type="InterPro" id="IPR003598">
    <property type="entry name" value="Ig_sub2"/>
</dbReference>
<organism evidence="18 19">
    <name type="scientific">Vombatus ursinus</name>
    <name type="common">Common wombat</name>
    <dbReference type="NCBI Taxonomy" id="29139"/>
    <lineage>
        <taxon>Eukaryota</taxon>
        <taxon>Metazoa</taxon>
        <taxon>Chordata</taxon>
        <taxon>Craniata</taxon>
        <taxon>Vertebrata</taxon>
        <taxon>Euteleostomi</taxon>
        <taxon>Mammalia</taxon>
        <taxon>Metatheria</taxon>
        <taxon>Diprotodontia</taxon>
        <taxon>Vombatidae</taxon>
        <taxon>Vombatus</taxon>
    </lineage>
</organism>
<dbReference type="FunFam" id="2.60.40.10:FF:000095">
    <property type="entry name" value="immunoglobulin superfamily member 11 isoform X1"/>
    <property type="match status" value="1"/>
</dbReference>
<dbReference type="OrthoDB" id="8825892at2759"/>
<evidence type="ECO:0000256" key="11">
    <source>
        <dbReference type="ARBA" id="ARBA00055446"/>
    </source>
</evidence>
<gene>
    <name evidence="18" type="primary">GPA33</name>
</gene>
<dbReference type="GeneID" id="114047708"/>
<dbReference type="Ensembl" id="ENSVURT00010005203.1">
    <property type="protein sequence ID" value="ENSVURP00010004577.1"/>
    <property type="gene ID" value="ENSVURG00010003648.1"/>
</dbReference>
<reference evidence="18" key="2">
    <citation type="submission" date="2025-08" db="UniProtKB">
        <authorList>
            <consortium name="Ensembl"/>
        </authorList>
    </citation>
    <scope>IDENTIFICATION</scope>
</reference>
<dbReference type="PANTHER" id="PTHR44969">
    <property type="entry name" value="CELL SURFACE A33 ANTIGEN"/>
    <property type="match status" value="1"/>
</dbReference>
<dbReference type="InterPro" id="IPR013106">
    <property type="entry name" value="Ig_V-set"/>
</dbReference>